<accession>A0A9D2IT35</accession>
<evidence type="ECO:0000313" key="5">
    <source>
        <dbReference type="Proteomes" id="UP000824041"/>
    </source>
</evidence>
<dbReference type="SUPFAM" id="SSF49265">
    <property type="entry name" value="Fibronectin type III"/>
    <property type="match status" value="2"/>
</dbReference>
<dbReference type="InterPro" id="IPR036116">
    <property type="entry name" value="FN3_sf"/>
</dbReference>
<dbReference type="Gene3D" id="3.80.10.10">
    <property type="entry name" value="Ribonuclease Inhibitor"/>
    <property type="match status" value="1"/>
</dbReference>
<comment type="caution">
    <text evidence="4">The sequence shown here is derived from an EMBL/GenBank/DDBJ whole genome shotgun (WGS) entry which is preliminary data.</text>
</comment>
<keyword evidence="2" id="KW-0732">Signal</keyword>
<dbReference type="PANTHER" id="PTHR45661:SF3">
    <property type="entry name" value="IG-LIKE DOMAIN-CONTAINING PROTEIN"/>
    <property type="match status" value="1"/>
</dbReference>
<evidence type="ECO:0000256" key="2">
    <source>
        <dbReference type="SAM" id="SignalP"/>
    </source>
</evidence>
<dbReference type="Proteomes" id="UP000824041">
    <property type="component" value="Unassembled WGS sequence"/>
</dbReference>
<dbReference type="PANTHER" id="PTHR45661">
    <property type="entry name" value="SURFACE ANTIGEN"/>
    <property type="match status" value="1"/>
</dbReference>
<dbReference type="InterPro" id="IPR032675">
    <property type="entry name" value="LRR_dom_sf"/>
</dbReference>
<protein>
    <submittedName>
        <fullName evidence="4">Leucine-rich repeat protein</fullName>
    </submittedName>
</protein>
<reference evidence="4" key="2">
    <citation type="submission" date="2021-04" db="EMBL/GenBank/DDBJ databases">
        <authorList>
            <person name="Gilroy R."/>
        </authorList>
    </citation>
    <scope>NUCLEOTIDE SEQUENCE</scope>
    <source>
        <strain evidence="4">14324</strain>
    </source>
</reference>
<gene>
    <name evidence="4" type="ORF">IAA21_05465</name>
</gene>
<dbReference type="AlphaFoldDB" id="A0A9D2IT35"/>
<dbReference type="InterPro" id="IPR013783">
    <property type="entry name" value="Ig-like_fold"/>
</dbReference>
<feature type="chain" id="PRO_5038822418" evidence="2">
    <location>
        <begin position="25"/>
        <end position="604"/>
    </location>
</feature>
<dbReference type="Pfam" id="PF13306">
    <property type="entry name" value="LRR_5"/>
    <property type="match status" value="1"/>
</dbReference>
<evidence type="ECO:0000256" key="1">
    <source>
        <dbReference type="SAM" id="MobiDB-lite"/>
    </source>
</evidence>
<dbReference type="CDD" id="cd00063">
    <property type="entry name" value="FN3"/>
    <property type="match status" value="3"/>
</dbReference>
<proteinExistence type="predicted"/>
<reference evidence="4" key="1">
    <citation type="journal article" date="2021" name="PeerJ">
        <title>Extensive microbial diversity within the chicken gut microbiome revealed by metagenomics and culture.</title>
        <authorList>
            <person name="Gilroy R."/>
            <person name="Ravi A."/>
            <person name="Getino M."/>
            <person name="Pursley I."/>
            <person name="Horton D.L."/>
            <person name="Alikhan N.F."/>
            <person name="Baker D."/>
            <person name="Gharbi K."/>
            <person name="Hall N."/>
            <person name="Watson M."/>
            <person name="Adriaenssens E.M."/>
            <person name="Foster-Nyarko E."/>
            <person name="Jarju S."/>
            <person name="Secka A."/>
            <person name="Antonio M."/>
            <person name="Oren A."/>
            <person name="Chaudhuri R.R."/>
            <person name="La Ragione R."/>
            <person name="Hildebrand F."/>
            <person name="Pallen M.J."/>
        </authorList>
    </citation>
    <scope>NUCLEOTIDE SEQUENCE</scope>
    <source>
        <strain evidence="4">14324</strain>
    </source>
</reference>
<dbReference type="InterPro" id="IPR053139">
    <property type="entry name" value="Surface_bspA-like"/>
</dbReference>
<dbReference type="SUPFAM" id="SSF52058">
    <property type="entry name" value="L domain-like"/>
    <property type="match status" value="1"/>
</dbReference>
<organism evidence="4 5">
    <name type="scientific">Candidatus Blautia faecigallinarum</name>
    <dbReference type="NCBI Taxonomy" id="2838488"/>
    <lineage>
        <taxon>Bacteria</taxon>
        <taxon>Bacillati</taxon>
        <taxon>Bacillota</taxon>
        <taxon>Clostridia</taxon>
        <taxon>Lachnospirales</taxon>
        <taxon>Lachnospiraceae</taxon>
        <taxon>Blautia</taxon>
    </lineage>
</organism>
<feature type="compositionally biased region" description="Basic and acidic residues" evidence="1">
    <location>
        <begin position="86"/>
        <end position="97"/>
    </location>
</feature>
<dbReference type="SMART" id="SM00060">
    <property type="entry name" value="FN3"/>
    <property type="match status" value="3"/>
</dbReference>
<dbReference type="Gene3D" id="2.60.40.10">
    <property type="entry name" value="Immunoglobulins"/>
    <property type="match status" value="3"/>
</dbReference>
<feature type="region of interest" description="Disordered" evidence="1">
    <location>
        <begin position="71"/>
        <end position="97"/>
    </location>
</feature>
<sequence length="604" mass="67388">MKKRIAASLCTLLLIFGTVNVGYASDFTDTAGEAVMDTAVLKTRTEEEIQNEEAHQDAGSDYTKDIREFTDGTGFTDGSSAPANTWDEKESAQSPGEDRIVENGLIYRKLSDGTLSLVGYEGNPVDCIIPSSVQNMTVVRIAEGAFMSCETLKSVQMPDTIIIMGVNAFRSCRNLEYIKLSNRLEGIPRDAFALCTGLLEIKIPGSVKGISMEAFALCDSLKEAEFEEGIRAIRMDAFSYCKSLKEVVFPSTVQRIEDGAFNGSGLEKTTFMNRGCVLEGDYIFPLKTVLYGYTGSTAQVYADQNGHMFIAIEDSELETADLLGIGIAEKDAINITWRAVPYADGYEVFRKKNGQWVKIADCGSGTNNYTDSDTQIGRIYTYTVRAYRKSTEGMLYGKRDENGLWIRQYFDQTPVAIRDTRRLSDGSLGIKWETRRKAEGYEIFRKEAGGSWKRIKTVGKVNSYRDKTCRPGTRYYYRVRAYAHGPAGKVIYNEGKGPDISLVSRLLQSSVKAEAVGRGQVRISWTRQSGVTGYMVCRREEGTSKWTRIYAAGAGLSSYVDKTAKRGKTYYYMVRAYKKADEKGEIFKNIYGPYLKNGIRVKIL</sequence>
<dbReference type="InterPro" id="IPR026906">
    <property type="entry name" value="LRR_5"/>
</dbReference>
<dbReference type="EMBL" id="DXBU01000077">
    <property type="protein sequence ID" value="HIZ22231.1"/>
    <property type="molecule type" value="Genomic_DNA"/>
</dbReference>
<evidence type="ECO:0000259" key="3">
    <source>
        <dbReference type="PROSITE" id="PS50853"/>
    </source>
</evidence>
<name>A0A9D2IT35_9FIRM</name>
<feature type="signal peptide" evidence="2">
    <location>
        <begin position="1"/>
        <end position="24"/>
    </location>
</feature>
<evidence type="ECO:0000313" key="4">
    <source>
        <dbReference type="EMBL" id="HIZ22231.1"/>
    </source>
</evidence>
<dbReference type="InterPro" id="IPR003961">
    <property type="entry name" value="FN3_dom"/>
</dbReference>
<dbReference type="PROSITE" id="PS50853">
    <property type="entry name" value="FN3"/>
    <property type="match status" value="1"/>
</dbReference>
<feature type="domain" description="Fibronectin type-III" evidence="3">
    <location>
        <begin position="413"/>
        <end position="499"/>
    </location>
</feature>